<accession>A0A1G2KGH4</accession>
<gene>
    <name evidence="2" type="ORF">A3C07_01140</name>
</gene>
<keyword evidence="1" id="KW-0472">Membrane</keyword>
<evidence type="ECO:0000256" key="1">
    <source>
        <dbReference type="SAM" id="Phobius"/>
    </source>
</evidence>
<dbReference type="InterPro" id="IPR035451">
    <property type="entry name" value="Ada-like_dom_sf"/>
</dbReference>
<dbReference type="Proteomes" id="UP000179023">
    <property type="component" value="Unassembled WGS sequence"/>
</dbReference>
<feature type="transmembrane region" description="Helical" evidence="1">
    <location>
        <begin position="20"/>
        <end position="41"/>
    </location>
</feature>
<dbReference type="SUPFAM" id="SSF57884">
    <property type="entry name" value="Ada DNA repair protein, N-terminal domain (N-Ada 10)"/>
    <property type="match status" value="1"/>
</dbReference>
<proteinExistence type="predicted"/>
<dbReference type="AlphaFoldDB" id="A0A1G2KGH4"/>
<dbReference type="EMBL" id="MHQI01000063">
    <property type="protein sequence ID" value="OGZ98537.1"/>
    <property type="molecule type" value="Genomic_DNA"/>
</dbReference>
<keyword evidence="1" id="KW-1133">Transmembrane helix</keyword>
<comment type="caution">
    <text evidence="2">The sequence shown here is derived from an EMBL/GenBank/DDBJ whole genome shotgun (WGS) entry which is preliminary data.</text>
</comment>
<reference evidence="2 3" key="1">
    <citation type="journal article" date="2016" name="Nat. Commun.">
        <title>Thousands of microbial genomes shed light on interconnected biogeochemical processes in an aquifer system.</title>
        <authorList>
            <person name="Anantharaman K."/>
            <person name="Brown C.T."/>
            <person name="Hug L.A."/>
            <person name="Sharon I."/>
            <person name="Castelle C.J."/>
            <person name="Probst A.J."/>
            <person name="Thomas B.C."/>
            <person name="Singh A."/>
            <person name="Wilkins M.J."/>
            <person name="Karaoz U."/>
            <person name="Brodie E.L."/>
            <person name="Williams K.H."/>
            <person name="Hubbard S.S."/>
            <person name="Banfield J.F."/>
        </authorList>
    </citation>
    <scope>NUCLEOTIDE SEQUENCE [LARGE SCALE GENOMIC DNA]</scope>
</reference>
<evidence type="ECO:0008006" key="4">
    <source>
        <dbReference type="Google" id="ProtNLM"/>
    </source>
</evidence>
<dbReference type="Gene3D" id="3.40.10.10">
    <property type="entry name" value="DNA Methylphosphotriester Repair Domain"/>
    <property type="match status" value="1"/>
</dbReference>
<name>A0A1G2KGH4_9BACT</name>
<protein>
    <recommendedName>
        <fullName evidence="4">Ada DNA repair metal-binding domain-containing protein</fullName>
    </recommendedName>
</protein>
<dbReference type="STRING" id="1802270.A3C07_01140"/>
<evidence type="ECO:0000313" key="3">
    <source>
        <dbReference type="Proteomes" id="UP000179023"/>
    </source>
</evidence>
<keyword evidence="1" id="KW-0812">Transmembrane</keyword>
<evidence type="ECO:0000313" key="2">
    <source>
        <dbReference type="EMBL" id="OGZ98537.1"/>
    </source>
</evidence>
<organism evidence="2 3">
    <name type="scientific">Candidatus Sungbacteria bacterium RIFCSPHIGHO2_02_FULL_47_11</name>
    <dbReference type="NCBI Taxonomy" id="1802270"/>
    <lineage>
        <taxon>Bacteria</taxon>
        <taxon>Candidatus Sungiibacteriota</taxon>
    </lineage>
</organism>
<sequence>MLADYYKKVNVWMRENRGDLYVVAIIFFVGLASFGIGRLSILWPDKEPIEITNTQLPITNDDGDDTIRNQHVNQQGDSANVTPTIQRKYVASKNGTAYHFPWCPGALNIKEENKVWFETKEEAELAGYKIAANCEGL</sequence>